<comment type="caution">
    <text evidence="1">The sequence shown here is derived from an EMBL/GenBank/DDBJ whole genome shotgun (WGS) entry which is preliminary data.</text>
</comment>
<dbReference type="AlphaFoldDB" id="A0A9D4MGH1"/>
<evidence type="ECO:0000313" key="2">
    <source>
        <dbReference type="Proteomes" id="UP000828390"/>
    </source>
</evidence>
<organism evidence="1 2">
    <name type="scientific">Dreissena polymorpha</name>
    <name type="common">Zebra mussel</name>
    <name type="synonym">Mytilus polymorpha</name>
    <dbReference type="NCBI Taxonomy" id="45954"/>
    <lineage>
        <taxon>Eukaryota</taxon>
        <taxon>Metazoa</taxon>
        <taxon>Spiralia</taxon>
        <taxon>Lophotrochozoa</taxon>
        <taxon>Mollusca</taxon>
        <taxon>Bivalvia</taxon>
        <taxon>Autobranchia</taxon>
        <taxon>Heteroconchia</taxon>
        <taxon>Euheterodonta</taxon>
        <taxon>Imparidentia</taxon>
        <taxon>Neoheterodontei</taxon>
        <taxon>Myida</taxon>
        <taxon>Dreissenoidea</taxon>
        <taxon>Dreissenidae</taxon>
        <taxon>Dreissena</taxon>
    </lineage>
</organism>
<evidence type="ECO:0000313" key="1">
    <source>
        <dbReference type="EMBL" id="KAH3874932.1"/>
    </source>
</evidence>
<gene>
    <name evidence="1" type="ORF">DPMN_038189</name>
</gene>
<sequence>MFVCTNQLNRAESLLADIEKIKTPDMIPISSNECIRICIEDDFSPQNIFEQCVSKILLNVYFSRQEVNCIPIHLQREMYASSSGDDKRECKQARSPDTKHLEKEFVMVAIEPFLYYLQYRSATESHKQKVAIRQLLQYCKQCFCVSERLTCLVTFWNLSIECLVRLMSTSFPYKFNLVTMLHIGICFDFFDNTCTE</sequence>
<dbReference type="EMBL" id="JAIWYP010000002">
    <property type="protein sequence ID" value="KAH3874932.1"/>
    <property type="molecule type" value="Genomic_DNA"/>
</dbReference>
<dbReference type="Proteomes" id="UP000828390">
    <property type="component" value="Unassembled WGS sequence"/>
</dbReference>
<name>A0A9D4MGH1_DREPO</name>
<reference evidence="1" key="2">
    <citation type="submission" date="2020-11" db="EMBL/GenBank/DDBJ databases">
        <authorList>
            <person name="McCartney M.A."/>
            <person name="Auch B."/>
            <person name="Kono T."/>
            <person name="Mallez S."/>
            <person name="Becker A."/>
            <person name="Gohl D.M."/>
            <person name="Silverstein K.A.T."/>
            <person name="Koren S."/>
            <person name="Bechman K.B."/>
            <person name="Herman A."/>
            <person name="Abrahante J.E."/>
            <person name="Garbe J."/>
        </authorList>
    </citation>
    <scope>NUCLEOTIDE SEQUENCE</scope>
    <source>
        <strain evidence="1">Duluth1</strain>
        <tissue evidence="1">Whole animal</tissue>
    </source>
</reference>
<keyword evidence="2" id="KW-1185">Reference proteome</keyword>
<protein>
    <submittedName>
        <fullName evidence="1">Uncharacterized protein</fullName>
    </submittedName>
</protein>
<accession>A0A9D4MGH1</accession>
<reference evidence="1" key="1">
    <citation type="journal article" date="2019" name="bioRxiv">
        <title>The Genome of the Zebra Mussel, Dreissena polymorpha: A Resource for Invasive Species Research.</title>
        <authorList>
            <person name="McCartney M.A."/>
            <person name="Auch B."/>
            <person name="Kono T."/>
            <person name="Mallez S."/>
            <person name="Zhang Y."/>
            <person name="Obille A."/>
            <person name="Becker A."/>
            <person name="Abrahante J.E."/>
            <person name="Garbe J."/>
            <person name="Badalamenti J.P."/>
            <person name="Herman A."/>
            <person name="Mangelson H."/>
            <person name="Liachko I."/>
            <person name="Sullivan S."/>
            <person name="Sone E.D."/>
            <person name="Koren S."/>
            <person name="Silverstein K.A.T."/>
            <person name="Beckman K.B."/>
            <person name="Gohl D.M."/>
        </authorList>
    </citation>
    <scope>NUCLEOTIDE SEQUENCE</scope>
    <source>
        <strain evidence="1">Duluth1</strain>
        <tissue evidence="1">Whole animal</tissue>
    </source>
</reference>
<proteinExistence type="predicted"/>